<reference evidence="9 10" key="1">
    <citation type="submission" date="2023-08" db="EMBL/GenBank/DDBJ databases">
        <title>Arthrobacter horti sp. nov., isolated from forest soil.</title>
        <authorList>
            <person name="Park M."/>
        </authorList>
    </citation>
    <scope>NUCLEOTIDE SEQUENCE [LARGE SCALE GENOMIC DNA]</scope>
    <source>
        <strain evidence="9 10">YJM1</strain>
    </source>
</reference>
<organism evidence="9 10">
    <name type="scientific">Arthrobacter horti</name>
    <dbReference type="NCBI Taxonomy" id="3068273"/>
    <lineage>
        <taxon>Bacteria</taxon>
        <taxon>Bacillati</taxon>
        <taxon>Actinomycetota</taxon>
        <taxon>Actinomycetes</taxon>
        <taxon>Micrococcales</taxon>
        <taxon>Micrococcaceae</taxon>
        <taxon>Arthrobacter</taxon>
    </lineage>
</organism>
<dbReference type="NCBIfam" id="TIGR02962">
    <property type="entry name" value="hdxy_isourate"/>
    <property type="match status" value="1"/>
</dbReference>
<evidence type="ECO:0000313" key="9">
    <source>
        <dbReference type="EMBL" id="MDP5228142.1"/>
    </source>
</evidence>
<name>A0ABT9IS31_9MICC</name>
<comment type="catalytic activity">
    <reaction evidence="1 7">
        <text>5-hydroxyisourate + H2O = 5-hydroxy-2-oxo-4-ureido-2,5-dihydro-1H-imidazole-5-carboxylate + H(+)</text>
        <dbReference type="Rhea" id="RHEA:23736"/>
        <dbReference type="ChEBI" id="CHEBI:15377"/>
        <dbReference type="ChEBI" id="CHEBI:15378"/>
        <dbReference type="ChEBI" id="CHEBI:18072"/>
        <dbReference type="ChEBI" id="CHEBI:58639"/>
        <dbReference type="EC" id="3.5.2.17"/>
    </reaction>
</comment>
<comment type="caution">
    <text evidence="9">The sequence shown here is derived from an EMBL/GenBank/DDBJ whole genome shotgun (WGS) entry which is preliminary data.</text>
</comment>
<evidence type="ECO:0000313" key="10">
    <source>
        <dbReference type="Proteomes" id="UP001232725"/>
    </source>
</evidence>
<evidence type="ECO:0000256" key="5">
    <source>
        <dbReference type="ARBA" id="ARBA00022631"/>
    </source>
</evidence>
<dbReference type="PANTHER" id="PTHR10395">
    <property type="entry name" value="URICASE AND TRANSTHYRETIN-RELATED"/>
    <property type="match status" value="1"/>
</dbReference>
<evidence type="ECO:0000256" key="3">
    <source>
        <dbReference type="ARBA" id="ARBA00009850"/>
    </source>
</evidence>
<accession>A0ABT9IS31</accession>
<evidence type="ECO:0000256" key="4">
    <source>
        <dbReference type="ARBA" id="ARBA00011881"/>
    </source>
</evidence>
<dbReference type="PANTHER" id="PTHR10395:SF7">
    <property type="entry name" value="5-HYDROXYISOURATE HYDROLASE"/>
    <property type="match status" value="1"/>
</dbReference>
<gene>
    <name evidence="9" type="primary">uraH</name>
    <name evidence="9" type="ORF">Q9R02_13335</name>
</gene>
<evidence type="ECO:0000256" key="2">
    <source>
        <dbReference type="ARBA" id="ARBA00002704"/>
    </source>
</evidence>
<dbReference type="InterPro" id="IPR000895">
    <property type="entry name" value="Transthyretin/HIU_hydrolase"/>
</dbReference>
<keyword evidence="10" id="KW-1185">Reference proteome</keyword>
<dbReference type="Proteomes" id="UP001232725">
    <property type="component" value="Unassembled WGS sequence"/>
</dbReference>
<dbReference type="Gene3D" id="2.60.40.180">
    <property type="entry name" value="Transthyretin/hydroxyisourate hydrolase domain"/>
    <property type="match status" value="1"/>
</dbReference>
<dbReference type="EC" id="3.5.2.17" evidence="7"/>
<dbReference type="RefSeq" id="WP_305997191.1">
    <property type="nucleotide sequence ID" value="NZ_JAVALS010000011.1"/>
</dbReference>
<evidence type="ECO:0000256" key="6">
    <source>
        <dbReference type="ARBA" id="ARBA00022801"/>
    </source>
</evidence>
<dbReference type="SUPFAM" id="SSF49472">
    <property type="entry name" value="Transthyretin (synonym: prealbumin)"/>
    <property type="match status" value="1"/>
</dbReference>
<dbReference type="InterPro" id="IPR023416">
    <property type="entry name" value="Transthyretin/HIU_hydrolase_d"/>
</dbReference>
<comment type="function">
    <text evidence="2">Catalyzes the hydrolysis of 5-hydroxyisourate (HIU) to 2-oxo-4-hydroxy-4-carboxy-5-ureidoimidazoline (OHCU).</text>
</comment>
<dbReference type="GO" id="GO:0033971">
    <property type="term" value="F:hydroxyisourate hydrolase activity"/>
    <property type="evidence" value="ECO:0007669"/>
    <property type="project" value="UniProtKB-EC"/>
</dbReference>
<proteinExistence type="inferred from homology"/>
<dbReference type="SMART" id="SM00095">
    <property type="entry name" value="TR_THY"/>
    <property type="match status" value="1"/>
</dbReference>
<dbReference type="InterPro" id="IPR014306">
    <property type="entry name" value="Hydroxyisourate_hydrolase"/>
</dbReference>
<comment type="subunit">
    <text evidence="4 7">Homotetramer.</text>
</comment>
<dbReference type="Pfam" id="PF00576">
    <property type="entry name" value="Transthyretin"/>
    <property type="match status" value="1"/>
</dbReference>
<feature type="domain" description="Transthyretin/hydroxyisourate hydrolase" evidence="8">
    <location>
        <begin position="1"/>
        <end position="112"/>
    </location>
</feature>
<dbReference type="CDD" id="cd05822">
    <property type="entry name" value="TLP_HIUase"/>
    <property type="match status" value="1"/>
</dbReference>
<dbReference type="PRINTS" id="PR00189">
    <property type="entry name" value="TRNSTHYRETIN"/>
</dbReference>
<dbReference type="PROSITE" id="PS00768">
    <property type="entry name" value="TRANSTHYRETIN_1"/>
    <property type="match status" value="1"/>
</dbReference>
<comment type="similarity">
    <text evidence="3 7">Belongs to the transthyretin family. 5-hydroxyisourate hydrolase subfamily.</text>
</comment>
<evidence type="ECO:0000259" key="8">
    <source>
        <dbReference type="SMART" id="SM00095"/>
    </source>
</evidence>
<keyword evidence="5 7" id="KW-0659">Purine metabolism</keyword>
<dbReference type="InterPro" id="IPR036817">
    <property type="entry name" value="Transthyretin/HIU_hydrolase_sf"/>
</dbReference>
<evidence type="ECO:0000256" key="1">
    <source>
        <dbReference type="ARBA" id="ARBA00001043"/>
    </source>
</evidence>
<evidence type="ECO:0000256" key="7">
    <source>
        <dbReference type="RuleBase" id="RU361270"/>
    </source>
</evidence>
<protein>
    <recommendedName>
        <fullName evidence="7">5-hydroxyisourate hydrolase</fullName>
        <shortName evidence="7">HIU hydrolase</shortName>
        <shortName evidence="7">HIUHase</shortName>
        <ecNumber evidence="7">3.5.2.17</ecNumber>
    </recommendedName>
</protein>
<dbReference type="InterPro" id="IPR023418">
    <property type="entry name" value="Thyroxine_BS"/>
</dbReference>
<dbReference type="EMBL" id="JAVALS010000011">
    <property type="protein sequence ID" value="MDP5228142.1"/>
    <property type="molecule type" value="Genomic_DNA"/>
</dbReference>
<keyword evidence="6 7" id="KW-0378">Hydrolase</keyword>
<sequence>MSVSQITTHILDTGSGRPAADVPVVLSVNNDGAWSEVARGVTDADGRIKNLGPEAVAGGTYKLTFATGGYYAASGQDTFFPEVDLTFSVADSGEHYHVPLLLSPFAFSTYRGS</sequence>